<proteinExistence type="inferred from homology"/>
<dbReference type="GO" id="GO:0000166">
    <property type="term" value="F:nucleotide binding"/>
    <property type="evidence" value="ECO:0007669"/>
    <property type="project" value="InterPro"/>
</dbReference>
<dbReference type="AlphaFoldDB" id="A0A1Y1LSM0"/>
<evidence type="ECO:0000256" key="8">
    <source>
        <dbReference type="ARBA" id="ARBA00049244"/>
    </source>
</evidence>
<comment type="similarity">
    <text evidence="1">Belongs to the DNA polymerase type-B family.</text>
</comment>
<dbReference type="Gene3D" id="3.40.960.10">
    <property type="entry name" value="VSR Endonuclease"/>
    <property type="match status" value="1"/>
</dbReference>
<dbReference type="GO" id="GO:0003677">
    <property type="term" value="F:DNA binding"/>
    <property type="evidence" value="ECO:0007669"/>
    <property type="project" value="UniProtKB-KW"/>
</dbReference>
<keyword evidence="5" id="KW-0235">DNA replication</keyword>
<evidence type="ECO:0000256" key="4">
    <source>
        <dbReference type="ARBA" id="ARBA00022695"/>
    </source>
</evidence>
<evidence type="ECO:0000256" key="2">
    <source>
        <dbReference type="ARBA" id="ARBA00012417"/>
    </source>
</evidence>
<name>A0A1Y1LSM0_PHOPY</name>
<dbReference type="SUPFAM" id="SSF56672">
    <property type="entry name" value="DNA/RNA polymerases"/>
    <property type="match status" value="1"/>
</dbReference>
<dbReference type="PANTHER" id="PTHR33568">
    <property type="entry name" value="DNA POLYMERASE"/>
    <property type="match status" value="1"/>
</dbReference>
<dbReference type="InterPro" id="IPR004868">
    <property type="entry name" value="DNA-dir_DNA_pol_B_mt/vir"/>
</dbReference>
<evidence type="ECO:0000313" key="10">
    <source>
        <dbReference type="EMBL" id="JAV76643.1"/>
    </source>
</evidence>
<feature type="domain" description="DNA-directed DNA polymerase family B mitochondria/virus" evidence="9">
    <location>
        <begin position="176"/>
        <end position="268"/>
    </location>
</feature>
<evidence type="ECO:0000256" key="7">
    <source>
        <dbReference type="ARBA" id="ARBA00023125"/>
    </source>
</evidence>
<dbReference type="Pfam" id="PF03175">
    <property type="entry name" value="DNA_pol_B_2"/>
    <property type="match status" value="1"/>
</dbReference>
<reference evidence="10" key="1">
    <citation type="journal article" date="2016" name="Sci. Rep.">
        <title>Molecular characterization of firefly nuptial gifts: a multi-omics approach sheds light on postcopulatory sexual selection.</title>
        <authorList>
            <person name="Al-Wathiqui N."/>
            <person name="Fallon T.R."/>
            <person name="South A."/>
            <person name="Weng J.K."/>
            <person name="Lewis S.M."/>
        </authorList>
    </citation>
    <scope>NUCLEOTIDE SEQUENCE</scope>
</reference>
<dbReference type="InterPro" id="IPR043502">
    <property type="entry name" value="DNA/RNA_pol_sf"/>
</dbReference>
<sequence>MVDPFRECCTIASACSLVFRRNFLQENTIGLIPPGGYRCGDKQSKVAIKWLLLKAQYAPDLKHIGNSREVRLQEGLLVDGFSPATNTVFQFHGCYYHGCEECYPDQTAPLNGNKEDSMFMRREKTLATSSRIRAAGYQLVEMWECAFRTFLTSNPEIATLLEGNNIMKNEPLNPRNGFFEGRTNAVKLYHKAEEKEAIRYLDVCSLYPYVNKYGKYPVVHSWVLVTTEELGIVNLNTAEGLVKCTILPPQNLYYPVLPYRCHQRLMFPLCRTCCETMQQEVCNHSVEDRQFTGT</sequence>
<evidence type="ECO:0000256" key="1">
    <source>
        <dbReference type="ARBA" id="ARBA00005755"/>
    </source>
</evidence>
<keyword evidence="3" id="KW-0808">Transferase</keyword>
<accession>A0A1Y1LSM0</accession>
<evidence type="ECO:0000256" key="3">
    <source>
        <dbReference type="ARBA" id="ARBA00022679"/>
    </source>
</evidence>
<dbReference type="EC" id="2.7.7.7" evidence="2"/>
<comment type="catalytic activity">
    <reaction evidence="8">
        <text>DNA(n) + a 2'-deoxyribonucleoside 5'-triphosphate = DNA(n+1) + diphosphate</text>
        <dbReference type="Rhea" id="RHEA:22508"/>
        <dbReference type="Rhea" id="RHEA-COMP:17339"/>
        <dbReference type="Rhea" id="RHEA-COMP:17340"/>
        <dbReference type="ChEBI" id="CHEBI:33019"/>
        <dbReference type="ChEBI" id="CHEBI:61560"/>
        <dbReference type="ChEBI" id="CHEBI:173112"/>
        <dbReference type="EC" id="2.7.7.7"/>
    </reaction>
</comment>
<dbReference type="GO" id="GO:0006260">
    <property type="term" value="P:DNA replication"/>
    <property type="evidence" value="ECO:0007669"/>
    <property type="project" value="UniProtKB-KW"/>
</dbReference>
<dbReference type="GO" id="GO:0003887">
    <property type="term" value="F:DNA-directed DNA polymerase activity"/>
    <property type="evidence" value="ECO:0007669"/>
    <property type="project" value="UniProtKB-KW"/>
</dbReference>
<evidence type="ECO:0000259" key="9">
    <source>
        <dbReference type="Pfam" id="PF03175"/>
    </source>
</evidence>
<organism evidence="10">
    <name type="scientific">Photinus pyralis</name>
    <name type="common">Common eastern firefly</name>
    <name type="synonym">Lampyris pyralis</name>
    <dbReference type="NCBI Taxonomy" id="7054"/>
    <lineage>
        <taxon>Eukaryota</taxon>
        <taxon>Metazoa</taxon>
        <taxon>Ecdysozoa</taxon>
        <taxon>Arthropoda</taxon>
        <taxon>Hexapoda</taxon>
        <taxon>Insecta</taxon>
        <taxon>Pterygota</taxon>
        <taxon>Neoptera</taxon>
        <taxon>Endopterygota</taxon>
        <taxon>Coleoptera</taxon>
        <taxon>Polyphaga</taxon>
        <taxon>Elateriformia</taxon>
        <taxon>Elateroidea</taxon>
        <taxon>Lampyridae</taxon>
        <taxon>Lampyrinae</taxon>
        <taxon>Photinus</taxon>
    </lineage>
</organism>
<keyword evidence="4" id="KW-0548">Nucleotidyltransferase</keyword>
<protein>
    <recommendedName>
        <fullName evidence="2">DNA-directed DNA polymerase</fullName>
        <ecNumber evidence="2">2.7.7.7</ecNumber>
    </recommendedName>
</protein>
<keyword evidence="6" id="KW-0239">DNA-directed DNA polymerase</keyword>
<evidence type="ECO:0000256" key="6">
    <source>
        <dbReference type="ARBA" id="ARBA00022932"/>
    </source>
</evidence>
<dbReference type="PANTHER" id="PTHR33568:SF3">
    <property type="entry name" value="DNA-DIRECTED DNA POLYMERASE"/>
    <property type="match status" value="1"/>
</dbReference>
<dbReference type="EMBL" id="GEZM01048055">
    <property type="protein sequence ID" value="JAV76643.1"/>
    <property type="molecule type" value="Transcribed_RNA"/>
</dbReference>
<keyword evidence="7" id="KW-0238">DNA-binding</keyword>
<evidence type="ECO:0000256" key="5">
    <source>
        <dbReference type="ARBA" id="ARBA00022705"/>
    </source>
</evidence>